<feature type="transmembrane region" description="Helical" evidence="2">
    <location>
        <begin position="329"/>
        <end position="346"/>
    </location>
</feature>
<reference evidence="3 4" key="1">
    <citation type="journal article" date="2021" name="Microorganisms">
        <title>Genome Evolution of Filamentous Cyanobacterium Nostoc Species: From Facultative Symbiosis to Free Living.</title>
        <authorList>
            <person name="Huo D."/>
            <person name="Li H."/>
            <person name="Cai F."/>
            <person name="Guo X."/>
            <person name="Qiao Z."/>
            <person name="Wang W."/>
            <person name="Yu G."/>
            <person name="Li R."/>
        </authorList>
    </citation>
    <scope>NUCLEOTIDE SEQUENCE [LARGE SCALE GENOMIC DNA]</scope>
    <source>
        <strain evidence="3 4">CHAB 5714</strain>
    </source>
</reference>
<evidence type="ECO:0000256" key="2">
    <source>
        <dbReference type="SAM" id="Phobius"/>
    </source>
</evidence>
<keyword evidence="2" id="KW-1133">Transmembrane helix</keyword>
<dbReference type="EMBL" id="JAIVFQ010000010">
    <property type="protein sequence ID" value="MCC5599528.1"/>
    <property type="molecule type" value="Genomic_DNA"/>
</dbReference>
<keyword evidence="2" id="KW-0812">Transmembrane</keyword>
<proteinExistence type="predicted"/>
<accession>A0ABS8I5R2</accession>
<comment type="caution">
    <text evidence="3">The sequence shown here is derived from an EMBL/GenBank/DDBJ whole genome shotgun (WGS) entry which is preliminary data.</text>
</comment>
<evidence type="ECO:0000256" key="1">
    <source>
        <dbReference type="SAM" id="MobiDB-lite"/>
    </source>
</evidence>
<dbReference type="RefSeq" id="WP_229484380.1">
    <property type="nucleotide sequence ID" value="NZ_JAIVFQ010000010.1"/>
</dbReference>
<feature type="region of interest" description="Disordered" evidence="1">
    <location>
        <begin position="229"/>
        <end position="265"/>
    </location>
</feature>
<evidence type="ECO:0000313" key="3">
    <source>
        <dbReference type="EMBL" id="MCC5599528.1"/>
    </source>
</evidence>
<dbReference type="InterPro" id="IPR026374">
    <property type="entry name" value="Cyano_PEP"/>
</dbReference>
<protein>
    <submittedName>
        <fullName evidence="3">PEP-CTERM sorting domain-containing protein</fullName>
    </submittedName>
</protein>
<keyword evidence="2" id="KW-0472">Membrane</keyword>
<evidence type="ECO:0000313" key="4">
    <source>
        <dbReference type="Proteomes" id="UP001199525"/>
    </source>
</evidence>
<keyword evidence="4" id="KW-1185">Reference proteome</keyword>
<name>A0ABS8I5R2_9NOSO</name>
<dbReference type="Proteomes" id="UP001199525">
    <property type="component" value="Unassembled WGS sequence"/>
</dbReference>
<dbReference type="NCBIfam" id="TIGR04155">
    <property type="entry name" value="cyano_PEP"/>
    <property type="match status" value="1"/>
</dbReference>
<gene>
    <name evidence="3" type="ORF">LC586_09910</name>
</gene>
<organism evidence="3 4">
    <name type="scientific">Nostoc favosum CHAB5714</name>
    <dbReference type="NCBI Taxonomy" id="2780399"/>
    <lineage>
        <taxon>Bacteria</taxon>
        <taxon>Bacillati</taxon>
        <taxon>Cyanobacteriota</taxon>
        <taxon>Cyanophyceae</taxon>
        <taxon>Nostocales</taxon>
        <taxon>Nostocaceae</taxon>
        <taxon>Nostoc</taxon>
        <taxon>Nostoc favosum</taxon>
    </lineage>
</organism>
<sequence length="359" mass="38406">MIVINRFQVRQKLQKYFAADIRKATLSTFAFLGVSFGFAALSSPASASLLFRESFDNAALSIDAFGSTSNNGTLQTNVPVGATVLKAYLYASSIWNIGSVNDVKLNGNLLKVADAFLLTPDENPTTTVRWDVTSLLSSLGGLQNHTIEELRDNDGETLVVSYQDATTTGFSSFILDGELSTTGDTTKFNFDQLYSNGDFIVSFADSYSFQPSGQFTTVDVTTNSTLSRRLTSSAGGQDDGEGDNGALITAGGIGDSLTNPDPFASDSGGFRTDDEFYNLALGNSADPNPFIQAGDTFVELNTVNPSNDDNVYSLFITSTFKTKVSVPEPLTTLGSLAVGAFGLAFCRKYKQQRKDTAKA</sequence>